<protein>
    <recommendedName>
        <fullName evidence="3">HNH endonuclease</fullName>
    </recommendedName>
</protein>
<proteinExistence type="predicted"/>
<comment type="caution">
    <text evidence="1">The sequence shown here is derived from an EMBL/GenBank/DDBJ whole genome shotgun (WGS) entry which is preliminary data.</text>
</comment>
<accession>A0ABT8H932</accession>
<keyword evidence="2" id="KW-1185">Reference proteome</keyword>
<name>A0ABT8H932_MYCAO</name>
<evidence type="ECO:0000313" key="1">
    <source>
        <dbReference type="EMBL" id="MDN4517264.1"/>
    </source>
</evidence>
<reference evidence="1" key="1">
    <citation type="submission" date="2023-07" db="EMBL/GenBank/DDBJ databases">
        <title>Degradation of tert-butanol by M. austroafricanum TBA100.</title>
        <authorList>
            <person name="Helbich S."/>
            <person name="Vainshtein Y."/>
        </authorList>
    </citation>
    <scope>NUCLEOTIDE SEQUENCE</scope>
    <source>
        <strain evidence="1">TBA100</strain>
    </source>
</reference>
<gene>
    <name evidence="1" type="ORF">QYF68_05430</name>
</gene>
<organism evidence="1 2">
    <name type="scientific">Mycolicibacterium austroafricanum</name>
    <name type="common">Mycobacterium austroafricanum</name>
    <dbReference type="NCBI Taxonomy" id="39687"/>
    <lineage>
        <taxon>Bacteria</taxon>
        <taxon>Bacillati</taxon>
        <taxon>Actinomycetota</taxon>
        <taxon>Actinomycetes</taxon>
        <taxon>Mycobacteriales</taxon>
        <taxon>Mycobacteriaceae</taxon>
        <taxon>Mycolicibacterium</taxon>
    </lineage>
</organism>
<evidence type="ECO:0000313" key="2">
    <source>
        <dbReference type="Proteomes" id="UP001172687"/>
    </source>
</evidence>
<dbReference type="RefSeq" id="WP_301161341.1">
    <property type="nucleotide sequence ID" value="NZ_JAUHTC010000024.1"/>
</dbReference>
<dbReference type="EMBL" id="JAUHTC010000024">
    <property type="protein sequence ID" value="MDN4517264.1"/>
    <property type="molecule type" value="Genomic_DNA"/>
</dbReference>
<dbReference type="Proteomes" id="UP001172687">
    <property type="component" value="Unassembled WGS sequence"/>
</dbReference>
<evidence type="ECO:0008006" key="3">
    <source>
        <dbReference type="Google" id="ProtNLM"/>
    </source>
</evidence>
<sequence length="248" mass="28775">MQAVKVAASVRRKALCCVCGNLRTVSPDYHRSNDPNYGYGDQARAEGWRHTQTLKCDACQDRTRHALLRPTHVGDPDYDEKCQRYILGGEWHDQYAPDREQLRAEYFAQFARNPYLTHRRYTAEAQKAWDDGTKWVTALCGAQIEVKVDPRQAAKYSEPEHRINGYLVAEQLSDIEYEDPETGLWWLDMDCVDCIRVSNELRRTRRRKLLESWLAWFARHPETIGDTDAETLMAVLEPLAKALNEQQT</sequence>